<protein>
    <submittedName>
        <fullName evidence="1">Gfo/Idh/MocA family oxidoreductase</fullName>
    </submittedName>
</protein>
<gene>
    <name evidence="1" type="ORF">H9871_10250</name>
</gene>
<name>A0A9D1UU95_9MICC</name>
<dbReference type="AlphaFoldDB" id="A0A9D1UU95"/>
<comment type="caution">
    <text evidence="1">The sequence shown here is derived from an EMBL/GenBank/DDBJ whole genome shotgun (WGS) entry which is preliminary data.</text>
</comment>
<proteinExistence type="predicted"/>
<dbReference type="Proteomes" id="UP000824151">
    <property type="component" value="Unassembled WGS sequence"/>
</dbReference>
<accession>A0A9D1UU95</accession>
<evidence type="ECO:0000313" key="2">
    <source>
        <dbReference type="Proteomes" id="UP000824151"/>
    </source>
</evidence>
<sequence>ARVLAHDAARLCAVPAGHPMGYIDAFANFVRDTYAAIQGAAPEGLPRFADGARANQLIDAVLESARTRQWVDLDDVTQVAPIGP</sequence>
<reference evidence="1" key="1">
    <citation type="journal article" date="2021" name="PeerJ">
        <title>Extensive microbial diversity within the chicken gut microbiome revealed by metagenomics and culture.</title>
        <authorList>
            <person name="Gilroy R."/>
            <person name="Ravi A."/>
            <person name="Getino M."/>
            <person name="Pursley I."/>
            <person name="Horton D.L."/>
            <person name="Alikhan N.F."/>
            <person name="Baker D."/>
            <person name="Gharbi K."/>
            <person name="Hall N."/>
            <person name="Watson M."/>
            <person name="Adriaenssens E.M."/>
            <person name="Foster-Nyarko E."/>
            <person name="Jarju S."/>
            <person name="Secka A."/>
            <person name="Antonio M."/>
            <person name="Oren A."/>
            <person name="Chaudhuri R.R."/>
            <person name="La Ragione R."/>
            <person name="Hildebrand F."/>
            <person name="Pallen M.J."/>
        </authorList>
    </citation>
    <scope>NUCLEOTIDE SEQUENCE</scope>
    <source>
        <strain evidence="1">ChiHejej3B27-3195</strain>
    </source>
</reference>
<feature type="non-terminal residue" evidence="1">
    <location>
        <position position="1"/>
    </location>
</feature>
<dbReference type="EMBL" id="DXGD01000378">
    <property type="protein sequence ID" value="HIX00510.1"/>
    <property type="molecule type" value="Genomic_DNA"/>
</dbReference>
<reference evidence="1" key="2">
    <citation type="submission" date="2021-04" db="EMBL/GenBank/DDBJ databases">
        <authorList>
            <person name="Gilroy R."/>
        </authorList>
    </citation>
    <scope>NUCLEOTIDE SEQUENCE</scope>
    <source>
        <strain evidence="1">ChiHejej3B27-3195</strain>
    </source>
</reference>
<evidence type="ECO:0000313" key="1">
    <source>
        <dbReference type="EMBL" id="HIX00510.1"/>
    </source>
</evidence>
<organism evidence="1 2">
    <name type="scientific">Candidatus Nesterenkonia stercoripullorum</name>
    <dbReference type="NCBI Taxonomy" id="2838701"/>
    <lineage>
        <taxon>Bacteria</taxon>
        <taxon>Bacillati</taxon>
        <taxon>Actinomycetota</taxon>
        <taxon>Actinomycetes</taxon>
        <taxon>Micrococcales</taxon>
        <taxon>Micrococcaceae</taxon>
        <taxon>Nesterenkonia</taxon>
    </lineage>
</organism>
<dbReference type="Gene3D" id="3.30.360.10">
    <property type="entry name" value="Dihydrodipicolinate Reductase, domain 2"/>
    <property type="match status" value="1"/>
</dbReference>